<evidence type="ECO:0000313" key="3">
    <source>
        <dbReference type="Proteomes" id="UP001558652"/>
    </source>
</evidence>
<feature type="domain" description="VWFD" evidence="1">
    <location>
        <begin position="1"/>
        <end position="108"/>
    </location>
</feature>
<evidence type="ECO:0000313" key="2">
    <source>
        <dbReference type="EMBL" id="KAL1130707.1"/>
    </source>
</evidence>
<accession>A0ABD0YTT3</accession>
<name>A0ABD0YTT3_9HEMI</name>
<protein>
    <recommendedName>
        <fullName evidence="1">VWFD domain-containing protein</fullName>
    </recommendedName>
</protein>
<dbReference type="PROSITE" id="PS51233">
    <property type="entry name" value="VWFD"/>
    <property type="match status" value="1"/>
</dbReference>
<evidence type="ECO:0000259" key="1">
    <source>
        <dbReference type="PROSITE" id="PS51233"/>
    </source>
</evidence>
<feature type="non-terminal residue" evidence="2">
    <location>
        <position position="1"/>
    </location>
</feature>
<organism evidence="2 3">
    <name type="scientific">Ranatra chinensis</name>
    <dbReference type="NCBI Taxonomy" id="642074"/>
    <lineage>
        <taxon>Eukaryota</taxon>
        <taxon>Metazoa</taxon>
        <taxon>Ecdysozoa</taxon>
        <taxon>Arthropoda</taxon>
        <taxon>Hexapoda</taxon>
        <taxon>Insecta</taxon>
        <taxon>Pterygota</taxon>
        <taxon>Neoptera</taxon>
        <taxon>Paraneoptera</taxon>
        <taxon>Hemiptera</taxon>
        <taxon>Heteroptera</taxon>
        <taxon>Panheteroptera</taxon>
        <taxon>Nepomorpha</taxon>
        <taxon>Nepidae</taxon>
        <taxon>Ranatrinae</taxon>
        <taxon>Ranatra</taxon>
    </lineage>
</organism>
<dbReference type="AlphaFoldDB" id="A0ABD0YTT3"/>
<dbReference type="Proteomes" id="UP001558652">
    <property type="component" value="Unassembled WGS sequence"/>
</dbReference>
<reference evidence="2 3" key="1">
    <citation type="submission" date="2024-07" db="EMBL/GenBank/DDBJ databases">
        <title>Chromosome-level genome assembly of the water stick insect Ranatra chinensis (Heteroptera: Nepidae).</title>
        <authorList>
            <person name="Liu X."/>
        </authorList>
    </citation>
    <scope>NUCLEOTIDE SEQUENCE [LARGE SCALE GENOMIC DNA]</scope>
    <source>
        <strain evidence="2">Cailab_2021Rc</strain>
        <tissue evidence="2">Muscle</tissue>
    </source>
</reference>
<comment type="caution">
    <text evidence="2">The sequence shown here is derived from an EMBL/GenBank/DDBJ whole genome shotgun (WGS) entry which is preliminary data.</text>
</comment>
<sequence length="241" mass="26350">VTVNGEKLKYSEDGLSEIDDAAGETVLQAYALPEGGVWLYAPQQDIEVIYDGRRVKLLVSNEYRDEVRGLCGNFDGEVFNDFTAPKNCILKNPYEFAASYSLPEKSCQGPAQHLRQKADKATCHEQEVLIGRVSSGKGAKAQSRHPNYVSGAKPGCTKYQAYVIKQGGKFCSSIRPQIACSITCKPTRRVEKLLQFHCVAEGVTAHQLLLDVLAKGDNAALASMKPNHSARVTLPEQCVAM</sequence>
<dbReference type="EMBL" id="JBFDAA010000007">
    <property type="protein sequence ID" value="KAL1130707.1"/>
    <property type="molecule type" value="Genomic_DNA"/>
</dbReference>
<proteinExistence type="predicted"/>
<dbReference type="InterPro" id="IPR001846">
    <property type="entry name" value="VWF_type-D"/>
</dbReference>
<dbReference type="Pfam" id="PF00094">
    <property type="entry name" value="VWD"/>
    <property type="match status" value="1"/>
</dbReference>
<gene>
    <name evidence="2" type="ORF">AAG570_011948</name>
</gene>
<dbReference type="InterPro" id="IPR050733">
    <property type="entry name" value="Vitellogenin/Apolipophorin"/>
</dbReference>
<dbReference type="PANTHER" id="PTHR23345:SF15">
    <property type="entry name" value="VITELLOGENIN 1-RELATED"/>
    <property type="match status" value="1"/>
</dbReference>
<dbReference type="PANTHER" id="PTHR23345">
    <property type="entry name" value="VITELLOGENIN-RELATED"/>
    <property type="match status" value="1"/>
</dbReference>
<keyword evidence="3" id="KW-1185">Reference proteome</keyword>